<keyword evidence="2" id="KW-1185">Reference proteome</keyword>
<sequence length="142" mass="15492">MSDRSAPDDGSDRERAKGQEGLSGYELFLVILGIFLLVESGVRLYFDFHFATIARCALLFILAALFIVGVCKKSSVCMCIAMIILTISLIPLTIAVVMLAIDLIGNKKELTTGTIISVVLSIVAYVCTFLACISTFVLRKQY</sequence>
<dbReference type="OMA" id="CTFLACI"/>
<name>A0A7I5E754_HAECO</name>
<feature type="transmembrane region" description="Helical" evidence="1">
    <location>
        <begin position="78"/>
        <end position="101"/>
    </location>
</feature>
<evidence type="ECO:0000256" key="1">
    <source>
        <dbReference type="SAM" id="Phobius"/>
    </source>
</evidence>
<feature type="transmembrane region" description="Helical" evidence="1">
    <location>
        <begin position="50"/>
        <end position="71"/>
    </location>
</feature>
<evidence type="ECO:0000313" key="3">
    <source>
        <dbReference type="WBParaSite" id="HCON_00041580-00001"/>
    </source>
</evidence>
<proteinExistence type="predicted"/>
<dbReference type="AlphaFoldDB" id="A0A7I5E754"/>
<keyword evidence="1" id="KW-1133">Transmembrane helix</keyword>
<reference evidence="3" key="1">
    <citation type="submission" date="2020-12" db="UniProtKB">
        <authorList>
            <consortium name="WormBaseParasite"/>
        </authorList>
    </citation>
    <scope>IDENTIFICATION</scope>
    <source>
        <strain evidence="3">MHco3</strain>
    </source>
</reference>
<dbReference type="Proteomes" id="UP000025227">
    <property type="component" value="Unplaced"/>
</dbReference>
<protein>
    <submittedName>
        <fullName evidence="3">Inner membrane protein</fullName>
    </submittedName>
</protein>
<evidence type="ECO:0000313" key="2">
    <source>
        <dbReference type="Proteomes" id="UP000025227"/>
    </source>
</evidence>
<keyword evidence="1" id="KW-0472">Membrane</keyword>
<feature type="transmembrane region" description="Helical" evidence="1">
    <location>
        <begin position="21"/>
        <end position="38"/>
    </location>
</feature>
<keyword evidence="1" id="KW-0812">Transmembrane</keyword>
<dbReference type="WBParaSite" id="HCON_00041580-00001">
    <property type="protein sequence ID" value="HCON_00041580-00001"/>
    <property type="gene ID" value="HCON_00041580"/>
</dbReference>
<feature type="transmembrane region" description="Helical" evidence="1">
    <location>
        <begin position="113"/>
        <end position="138"/>
    </location>
</feature>
<accession>A0A7I5E754</accession>
<organism evidence="2 3">
    <name type="scientific">Haemonchus contortus</name>
    <name type="common">Barber pole worm</name>
    <dbReference type="NCBI Taxonomy" id="6289"/>
    <lineage>
        <taxon>Eukaryota</taxon>
        <taxon>Metazoa</taxon>
        <taxon>Ecdysozoa</taxon>
        <taxon>Nematoda</taxon>
        <taxon>Chromadorea</taxon>
        <taxon>Rhabditida</taxon>
        <taxon>Rhabditina</taxon>
        <taxon>Rhabditomorpha</taxon>
        <taxon>Strongyloidea</taxon>
        <taxon>Trichostrongylidae</taxon>
        <taxon>Haemonchus</taxon>
    </lineage>
</organism>
<dbReference type="OrthoDB" id="10475236at2759"/>